<gene>
    <name evidence="2" type="ORF">OFLC_LOCUS12105</name>
</gene>
<feature type="compositionally biased region" description="Polar residues" evidence="1">
    <location>
        <begin position="32"/>
        <end position="46"/>
    </location>
</feature>
<evidence type="ECO:0000313" key="2">
    <source>
        <dbReference type="EMBL" id="VDO81959.1"/>
    </source>
</evidence>
<feature type="compositionally biased region" description="Low complexity" evidence="1">
    <location>
        <begin position="98"/>
        <end position="128"/>
    </location>
</feature>
<feature type="compositionally biased region" description="Basic and acidic residues" evidence="1">
    <location>
        <begin position="166"/>
        <end position="175"/>
    </location>
</feature>
<keyword evidence="3" id="KW-1185">Reference proteome</keyword>
<feature type="region of interest" description="Disordered" evidence="1">
    <location>
        <begin position="164"/>
        <end position="189"/>
    </location>
</feature>
<sequence>QQQQQQQPSFLTSDYQQFVQNGDLTRLKDQNELQSLSNSKTATVQQPYHPIVHADDGSSAFRQPQRQQQYLFDQNTKTQDLATTVIETVTRSCGDDISSFAVPSSSSSSSSSSSASSSSSSSSNNSSFVSSLSRSHVISVKQSYHNEKGDGTEPKLIISDIEMTDDCDKTDKESESCPDSEIADRREGQSLSITENRGSEIIGISTYATIGAVIHMDSDEFVEKMDSAEEQPRMKTILNFGEFEFFKLNICVCNPITKNE</sequence>
<organism evidence="4">
    <name type="scientific">Onchocerca flexuosa</name>
    <dbReference type="NCBI Taxonomy" id="387005"/>
    <lineage>
        <taxon>Eukaryota</taxon>
        <taxon>Metazoa</taxon>
        <taxon>Ecdysozoa</taxon>
        <taxon>Nematoda</taxon>
        <taxon>Chromadorea</taxon>
        <taxon>Rhabditida</taxon>
        <taxon>Spirurina</taxon>
        <taxon>Spiruromorpha</taxon>
        <taxon>Filarioidea</taxon>
        <taxon>Onchocercidae</taxon>
        <taxon>Onchocerca</taxon>
    </lineage>
</organism>
<proteinExistence type="predicted"/>
<dbReference type="Proteomes" id="UP000267606">
    <property type="component" value="Unassembled WGS sequence"/>
</dbReference>
<evidence type="ECO:0000313" key="3">
    <source>
        <dbReference type="Proteomes" id="UP000267606"/>
    </source>
</evidence>
<evidence type="ECO:0000256" key="1">
    <source>
        <dbReference type="SAM" id="MobiDB-lite"/>
    </source>
</evidence>
<protein>
    <submittedName>
        <fullName evidence="4">Pecanex-like protein</fullName>
    </submittedName>
</protein>
<feature type="region of interest" description="Disordered" evidence="1">
    <location>
        <begin position="97"/>
        <end position="128"/>
    </location>
</feature>
<accession>A0A183HX95</accession>
<dbReference type="WBParaSite" id="OFLC_0001210701-mRNA-1">
    <property type="protein sequence ID" value="OFLC_0001210701-mRNA-1"/>
    <property type="gene ID" value="OFLC_0001210701"/>
</dbReference>
<feature type="region of interest" description="Disordered" evidence="1">
    <location>
        <begin position="30"/>
        <end position="77"/>
    </location>
</feature>
<name>A0A183HX95_9BILA</name>
<dbReference type="EMBL" id="UZAJ01018353">
    <property type="protein sequence ID" value="VDO81959.1"/>
    <property type="molecule type" value="Genomic_DNA"/>
</dbReference>
<reference evidence="2 3" key="2">
    <citation type="submission" date="2018-11" db="EMBL/GenBank/DDBJ databases">
        <authorList>
            <consortium name="Pathogen Informatics"/>
        </authorList>
    </citation>
    <scope>NUCLEOTIDE SEQUENCE [LARGE SCALE GENOMIC DNA]</scope>
</reference>
<reference evidence="4" key="1">
    <citation type="submission" date="2016-06" db="UniProtKB">
        <authorList>
            <consortium name="WormBaseParasite"/>
        </authorList>
    </citation>
    <scope>IDENTIFICATION</scope>
</reference>
<feature type="compositionally biased region" description="Polar residues" evidence="1">
    <location>
        <begin position="60"/>
        <end position="77"/>
    </location>
</feature>
<evidence type="ECO:0000313" key="4">
    <source>
        <dbReference type="WBParaSite" id="OFLC_0001210701-mRNA-1"/>
    </source>
</evidence>
<dbReference type="STRING" id="387005.A0A183HX95"/>
<dbReference type="AlphaFoldDB" id="A0A183HX95"/>